<dbReference type="InterPro" id="IPR023577">
    <property type="entry name" value="CYTH_domain"/>
</dbReference>
<dbReference type="SUPFAM" id="SSF55154">
    <property type="entry name" value="CYTH-like phosphatases"/>
    <property type="match status" value="1"/>
</dbReference>
<gene>
    <name evidence="2" type="ORF">GCM10023307_36660</name>
</gene>
<evidence type="ECO:0000313" key="2">
    <source>
        <dbReference type="EMBL" id="GAA4806678.1"/>
    </source>
</evidence>
<reference evidence="3" key="1">
    <citation type="journal article" date="2019" name="Int. J. Syst. Evol. Microbiol.">
        <title>The Global Catalogue of Microorganisms (GCM) 10K type strain sequencing project: providing services to taxonomists for standard genome sequencing and annotation.</title>
        <authorList>
            <consortium name="The Broad Institute Genomics Platform"/>
            <consortium name="The Broad Institute Genome Sequencing Center for Infectious Disease"/>
            <person name="Wu L."/>
            <person name="Ma J."/>
        </authorList>
    </citation>
    <scope>NUCLEOTIDE SEQUENCE [LARGE SCALE GENOMIC DNA]</scope>
    <source>
        <strain evidence="3">JCM 18204</strain>
    </source>
</reference>
<sequence length="177" mass="19902">MALEIERKFLVLDDAWRALAYRTIPMAQGYLTDAAAIDRGAQNASVRVRLEDGDARLNLKSREVGHTRQEFDYPIPVDDARALLALCVGGRIEKRRHLVEHAGHLWEIDEFLGENAGLVVAEVELGSGDERFERPSWLGIEVTEAIRYYNLALASRPYSQWSEAERAASDLESDTCS</sequence>
<organism evidence="2 3">
    <name type="scientific">Lysobacter hankyongensis</name>
    <dbReference type="NCBI Taxonomy" id="1176535"/>
    <lineage>
        <taxon>Bacteria</taxon>
        <taxon>Pseudomonadati</taxon>
        <taxon>Pseudomonadota</taxon>
        <taxon>Gammaproteobacteria</taxon>
        <taxon>Lysobacterales</taxon>
        <taxon>Lysobacteraceae</taxon>
        <taxon>Lysobacter</taxon>
    </lineage>
</organism>
<evidence type="ECO:0000259" key="1">
    <source>
        <dbReference type="PROSITE" id="PS51707"/>
    </source>
</evidence>
<evidence type="ECO:0000313" key="3">
    <source>
        <dbReference type="Proteomes" id="UP001499959"/>
    </source>
</evidence>
<keyword evidence="3" id="KW-1185">Reference proteome</keyword>
<protein>
    <submittedName>
        <fullName evidence="2">CYTH domain-containing protein</fullName>
    </submittedName>
</protein>
<dbReference type="RefSeq" id="WP_345304825.1">
    <property type="nucleotide sequence ID" value="NZ_BAABJE010000030.1"/>
</dbReference>
<accession>A0ABP9CDN0</accession>
<dbReference type="Proteomes" id="UP001499959">
    <property type="component" value="Unassembled WGS sequence"/>
</dbReference>
<dbReference type="SMART" id="SM01118">
    <property type="entry name" value="CYTH"/>
    <property type="match status" value="1"/>
</dbReference>
<dbReference type="Pfam" id="PF01928">
    <property type="entry name" value="CYTH"/>
    <property type="match status" value="1"/>
</dbReference>
<dbReference type="Gene3D" id="2.40.320.10">
    <property type="entry name" value="Hypothetical Protein Pfu-838710-001"/>
    <property type="match status" value="1"/>
</dbReference>
<dbReference type="CDD" id="cd07891">
    <property type="entry name" value="CYTH-like_CthTTM-like_1"/>
    <property type="match status" value="1"/>
</dbReference>
<comment type="caution">
    <text evidence="2">The sequence shown here is derived from an EMBL/GenBank/DDBJ whole genome shotgun (WGS) entry which is preliminary data.</text>
</comment>
<name>A0ABP9CDN0_9GAMM</name>
<dbReference type="PANTHER" id="PTHR40114">
    <property type="entry name" value="SLR0698 PROTEIN"/>
    <property type="match status" value="1"/>
</dbReference>
<proteinExistence type="predicted"/>
<dbReference type="InterPro" id="IPR012042">
    <property type="entry name" value="NeuTTM/CthTTM-like"/>
</dbReference>
<dbReference type="PROSITE" id="PS51707">
    <property type="entry name" value="CYTH"/>
    <property type="match status" value="1"/>
</dbReference>
<dbReference type="InterPro" id="IPR033469">
    <property type="entry name" value="CYTH-like_dom_sf"/>
</dbReference>
<dbReference type="PANTHER" id="PTHR40114:SF1">
    <property type="entry name" value="SLR0698 PROTEIN"/>
    <property type="match status" value="1"/>
</dbReference>
<dbReference type="EMBL" id="BAABJE010000030">
    <property type="protein sequence ID" value="GAA4806678.1"/>
    <property type="molecule type" value="Genomic_DNA"/>
</dbReference>
<dbReference type="PIRSF" id="PIRSF016487">
    <property type="entry name" value="CYTH_UCP016487"/>
    <property type="match status" value="1"/>
</dbReference>
<feature type="domain" description="CYTH" evidence="1">
    <location>
        <begin position="2"/>
        <end position="155"/>
    </location>
</feature>